<evidence type="ECO:0000313" key="2">
    <source>
        <dbReference type="EMBL" id="WMV18941.1"/>
    </source>
</evidence>
<evidence type="ECO:0000313" key="3">
    <source>
        <dbReference type="Proteomes" id="UP001234989"/>
    </source>
</evidence>
<evidence type="ECO:0000256" key="1">
    <source>
        <dbReference type="SAM" id="MobiDB-lite"/>
    </source>
</evidence>
<reference evidence="2" key="1">
    <citation type="submission" date="2023-08" db="EMBL/GenBank/DDBJ databases">
        <title>A de novo genome assembly of Solanum verrucosum Schlechtendal, a Mexican diploid species geographically isolated from the other diploid A-genome species in potato relatives.</title>
        <authorList>
            <person name="Hosaka K."/>
        </authorList>
    </citation>
    <scope>NUCLEOTIDE SEQUENCE</scope>
    <source>
        <tissue evidence="2">Young leaves</tissue>
    </source>
</reference>
<dbReference type="Proteomes" id="UP001234989">
    <property type="component" value="Chromosome 3"/>
</dbReference>
<proteinExistence type="predicted"/>
<dbReference type="AlphaFoldDB" id="A0AAF0QEA6"/>
<organism evidence="2 3">
    <name type="scientific">Solanum verrucosum</name>
    <dbReference type="NCBI Taxonomy" id="315347"/>
    <lineage>
        <taxon>Eukaryota</taxon>
        <taxon>Viridiplantae</taxon>
        <taxon>Streptophyta</taxon>
        <taxon>Embryophyta</taxon>
        <taxon>Tracheophyta</taxon>
        <taxon>Spermatophyta</taxon>
        <taxon>Magnoliopsida</taxon>
        <taxon>eudicotyledons</taxon>
        <taxon>Gunneridae</taxon>
        <taxon>Pentapetalae</taxon>
        <taxon>asterids</taxon>
        <taxon>lamiids</taxon>
        <taxon>Solanales</taxon>
        <taxon>Solanaceae</taxon>
        <taxon>Solanoideae</taxon>
        <taxon>Solaneae</taxon>
        <taxon>Solanum</taxon>
    </lineage>
</organism>
<protein>
    <submittedName>
        <fullName evidence="2">Uncharacterized protein</fullName>
    </submittedName>
</protein>
<name>A0AAF0QEA6_SOLVR</name>
<sequence>MVHAQQIEEEKLKERSREAKKARTGDGDFSCLRSNGHGRSKFPQSFFGQGSINALDPKFNKDRVSNPMPQGGNGCRSSLFTCARYGRKHEGKCLVDSMFWL</sequence>
<keyword evidence="3" id="KW-1185">Reference proteome</keyword>
<feature type="region of interest" description="Disordered" evidence="1">
    <location>
        <begin position="1"/>
        <end position="43"/>
    </location>
</feature>
<feature type="compositionally biased region" description="Basic and acidic residues" evidence="1">
    <location>
        <begin position="1"/>
        <end position="26"/>
    </location>
</feature>
<accession>A0AAF0QEA6</accession>
<dbReference type="EMBL" id="CP133614">
    <property type="protein sequence ID" value="WMV18941.1"/>
    <property type="molecule type" value="Genomic_DNA"/>
</dbReference>
<gene>
    <name evidence="2" type="ORF">MTR67_012326</name>
</gene>